<evidence type="ECO:0000313" key="2">
    <source>
        <dbReference type="Proteomes" id="UP000555756"/>
    </source>
</evidence>
<proteinExistence type="predicted"/>
<dbReference type="RefSeq" id="WP_183117733.1">
    <property type="nucleotide sequence ID" value="NZ_JABEQF010000001.1"/>
</dbReference>
<gene>
    <name evidence="1" type="ORF">HLH34_01075</name>
</gene>
<reference evidence="1 2" key="1">
    <citation type="submission" date="2020-04" db="EMBL/GenBank/DDBJ databases">
        <title>Description of novel Gluconacetobacter.</title>
        <authorList>
            <person name="Sombolestani A."/>
        </authorList>
    </citation>
    <scope>NUCLEOTIDE SEQUENCE [LARGE SCALE GENOMIC DNA]</scope>
    <source>
        <strain evidence="1 2">LMG 21311</strain>
    </source>
</reference>
<accession>A0A7W4JPV6</accession>
<organism evidence="1 2">
    <name type="scientific">Gluconacetobacter azotocaptans</name>
    <dbReference type="NCBI Taxonomy" id="142834"/>
    <lineage>
        <taxon>Bacteria</taxon>
        <taxon>Pseudomonadati</taxon>
        <taxon>Pseudomonadota</taxon>
        <taxon>Alphaproteobacteria</taxon>
        <taxon>Acetobacterales</taxon>
        <taxon>Acetobacteraceae</taxon>
        <taxon>Gluconacetobacter</taxon>
    </lineage>
</organism>
<comment type="caution">
    <text evidence="1">The sequence shown here is derived from an EMBL/GenBank/DDBJ whole genome shotgun (WGS) entry which is preliminary data.</text>
</comment>
<sequence>MAALFGTVLAVAHGAAHAQSDPALGGRKPDVCADTAGERSSITHVDVCGTPPRRSWLRQILDHKSSETFGDSAVVRGDVIHRGLGRVAAPAALPGARMMASGHVSLMFMPAFMGMQGNMIGDHNLSSGAIATTYNAVAGSKIRVVPDGMNAQMYMFGAMYAVSDWLNVSVMSSWTRKYMRMTTYKGMMGSTVLGSNSGSTSGFGDTSVSAIVRFYQDQHTHLHLNFGLGLPSGSTTDTITMLAPTGMHMQMRAPYGMEIGTGSVEALPGLTYLGTVGRWSWGGAFRARIPFARNSHDYNWGAMYEEDVWAAIFCLATWFFRSASIIRVRTGSADAI</sequence>
<name>A0A7W4JPV6_9PROT</name>
<dbReference type="EMBL" id="JABEQF010000001">
    <property type="protein sequence ID" value="MBB2188555.1"/>
    <property type="molecule type" value="Genomic_DNA"/>
</dbReference>
<protein>
    <submittedName>
        <fullName evidence="1">Uncharacterized protein</fullName>
    </submittedName>
</protein>
<dbReference type="AlphaFoldDB" id="A0A7W4JPV6"/>
<dbReference type="Proteomes" id="UP000555756">
    <property type="component" value="Unassembled WGS sequence"/>
</dbReference>
<keyword evidence="2" id="KW-1185">Reference proteome</keyword>
<evidence type="ECO:0000313" key="1">
    <source>
        <dbReference type="EMBL" id="MBB2188555.1"/>
    </source>
</evidence>